<dbReference type="Gene3D" id="3.30.2010.10">
    <property type="entry name" value="Metalloproteases ('zincins'), catalytic domain"/>
    <property type="match status" value="1"/>
</dbReference>
<dbReference type="HAMAP" id="MF_00188">
    <property type="entry name" value="Pept_M48_protease_HtpX"/>
    <property type="match status" value="1"/>
</dbReference>
<evidence type="ECO:0000256" key="6">
    <source>
        <dbReference type="ARBA" id="ARBA00022723"/>
    </source>
</evidence>
<keyword evidence="7 12" id="KW-0378">Hydrolase</keyword>
<keyword evidence="6 12" id="KW-0479">Metal-binding</keyword>
<sequence>MKRIGLFLLTNLAVIVVLMIVWFVISSVFGLGQTMDYQQGTINLTSTLVLAAVFGFGGSIISLLMSKWIAKKSVGAQVIETPRSEGERWLVETVQRQAREAGIGMPEVAIYESAEINAFATGASRNKALVAVSTGLLSSMTRDEAEAVLGHEVGHIANGDMITLTLIQGVVNTFVIFFARIVGFFVDRMILKNEEGPGIGFFVTTIVAEIVFGILASTIVMWFSRQREFRADDAGARLAGREKMIAALERLKLNYDRPSDMPAQMTAFGIFGRGGKFGRLFMSHPPLDERIAALRAASGQAQVA</sequence>
<dbReference type="PANTHER" id="PTHR43221:SF1">
    <property type="entry name" value="PROTEASE HTPX"/>
    <property type="match status" value="1"/>
</dbReference>
<feature type="binding site" evidence="12">
    <location>
        <position position="155"/>
    </location>
    <ligand>
        <name>Zn(2+)</name>
        <dbReference type="ChEBI" id="CHEBI:29105"/>
        <note>catalytic</note>
    </ligand>
</feature>
<dbReference type="CDD" id="cd07335">
    <property type="entry name" value="M48B_HtpX_like"/>
    <property type="match status" value="1"/>
</dbReference>
<evidence type="ECO:0000256" key="11">
    <source>
        <dbReference type="ARBA" id="ARBA00023136"/>
    </source>
</evidence>
<reference evidence="14 15" key="1">
    <citation type="submission" date="2019-11" db="EMBL/GenBank/DDBJ databases">
        <authorList>
            <person name="Zhang J."/>
            <person name="Sun C."/>
        </authorList>
    </citation>
    <scope>NUCLEOTIDE SEQUENCE [LARGE SCALE GENOMIC DNA]</scope>
    <source>
        <strain evidence="15">sp2</strain>
    </source>
</reference>
<dbReference type="EC" id="3.4.24.-" evidence="12"/>
<name>A0A6I6CZC8_9GAMM</name>
<protein>
    <recommendedName>
        <fullName evidence="12">Protease HtpX</fullName>
        <ecNumber evidence="12">3.4.24.-</ecNumber>
    </recommendedName>
    <alternativeName>
        <fullName evidence="12">Heat shock protein HtpX</fullName>
    </alternativeName>
</protein>
<feature type="domain" description="Peptidase M48" evidence="13">
    <location>
        <begin position="87"/>
        <end position="296"/>
    </location>
</feature>
<dbReference type="GO" id="GO:0006508">
    <property type="term" value="P:proteolysis"/>
    <property type="evidence" value="ECO:0007669"/>
    <property type="project" value="UniProtKB-KW"/>
</dbReference>
<dbReference type="GO" id="GO:0005886">
    <property type="term" value="C:plasma membrane"/>
    <property type="evidence" value="ECO:0007669"/>
    <property type="project" value="UniProtKB-SubCell"/>
</dbReference>
<dbReference type="InterPro" id="IPR050083">
    <property type="entry name" value="HtpX_protease"/>
</dbReference>
<dbReference type="GO" id="GO:0004222">
    <property type="term" value="F:metalloendopeptidase activity"/>
    <property type="evidence" value="ECO:0007669"/>
    <property type="project" value="UniProtKB-UniRule"/>
</dbReference>
<dbReference type="Proteomes" id="UP000427716">
    <property type="component" value="Chromosome"/>
</dbReference>
<gene>
    <name evidence="12 14" type="primary">htpX</name>
    <name evidence="14" type="ORF">GM160_03300</name>
</gene>
<evidence type="ECO:0000256" key="9">
    <source>
        <dbReference type="ARBA" id="ARBA00022989"/>
    </source>
</evidence>
<keyword evidence="12" id="KW-0346">Stress response</keyword>
<dbReference type="Pfam" id="PF01435">
    <property type="entry name" value="Peptidase_M48"/>
    <property type="match status" value="1"/>
</dbReference>
<evidence type="ECO:0000313" key="14">
    <source>
        <dbReference type="EMBL" id="QGT77998.1"/>
    </source>
</evidence>
<evidence type="ECO:0000256" key="3">
    <source>
        <dbReference type="ARBA" id="ARBA00022475"/>
    </source>
</evidence>
<keyword evidence="5 12" id="KW-0812">Transmembrane</keyword>
<comment type="subcellular location">
    <subcellularLocation>
        <location evidence="1 12">Cell membrane</location>
        <topology evidence="1 12">Multi-pass membrane protein</topology>
    </subcellularLocation>
</comment>
<feature type="active site" evidence="12">
    <location>
        <position position="152"/>
    </location>
</feature>
<proteinExistence type="inferred from homology"/>
<feature type="transmembrane region" description="Helical" evidence="12">
    <location>
        <begin position="164"/>
        <end position="186"/>
    </location>
</feature>
<organism evidence="14 15">
    <name type="scientific">Guyparkeria halophila</name>
    <dbReference type="NCBI Taxonomy" id="47960"/>
    <lineage>
        <taxon>Bacteria</taxon>
        <taxon>Pseudomonadati</taxon>
        <taxon>Pseudomonadota</taxon>
        <taxon>Gammaproteobacteria</taxon>
        <taxon>Chromatiales</taxon>
        <taxon>Thioalkalibacteraceae</taxon>
        <taxon>Guyparkeria</taxon>
    </lineage>
</organism>
<feature type="transmembrane region" description="Helical" evidence="12">
    <location>
        <begin position="12"/>
        <end position="32"/>
    </location>
</feature>
<comment type="similarity">
    <text evidence="2 12">Belongs to the peptidase M48B family.</text>
</comment>
<evidence type="ECO:0000256" key="12">
    <source>
        <dbReference type="HAMAP-Rule" id="MF_00188"/>
    </source>
</evidence>
<dbReference type="EMBL" id="CP046415">
    <property type="protein sequence ID" value="QGT77998.1"/>
    <property type="molecule type" value="Genomic_DNA"/>
</dbReference>
<dbReference type="KEGG" id="ghl:GM160_03300"/>
<evidence type="ECO:0000256" key="8">
    <source>
        <dbReference type="ARBA" id="ARBA00022833"/>
    </source>
</evidence>
<evidence type="ECO:0000256" key="4">
    <source>
        <dbReference type="ARBA" id="ARBA00022670"/>
    </source>
</evidence>
<evidence type="ECO:0000313" key="15">
    <source>
        <dbReference type="Proteomes" id="UP000427716"/>
    </source>
</evidence>
<feature type="binding site" evidence="12">
    <location>
        <position position="228"/>
    </location>
    <ligand>
        <name>Zn(2+)</name>
        <dbReference type="ChEBI" id="CHEBI:29105"/>
        <note>catalytic</note>
    </ligand>
</feature>
<keyword evidence="8 12" id="KW-0862">Zinc</keyword>
<evidence type="ECO:0000256" key="5">
    <source>
        <dbReference type="ARBA" id="ARBA00022692"/>
    </source>
</evidence>
<dbReference type="AlphaFoldDB" id="A0A6I6CZC8"/>
<keyword evidence="10 12" id="KW-0482">Metalloprotease</keyword>
<dbReference type="RefSeq" id="WP_156228077.1">
    <property type="nucleotide sequence ID" value="NZ_CP046415.1"/>
</dbReference>
<dbReference type="GO" id="GO:0008270">
    <property type="term" value="F:zinc ion binding"/>
    <property type="evidence" value="ECO:0007669"/>
    <property type="project" value="UniProtKB-UniRule"/>
</dbReference>
<evidence type="ECO:0000256" key="1">
    <source>
        <dbReference type="ARBA" id="ARBA00004651"/>
    </source>
</evidence>
<evidence type="ECO:0000259" key="13">
    <source>
        <dbReference type="Pfam" id="PF01435"/>
    </source>
</evidence>
<comment type="cofactor">
    <cofactor evidence="12">
        <name>Zn(2+)</name>
        <dbReference type="ChEBI" id="CHEBI:29105"/>
    </cofactor>
    <text evidence="12">Binds 1 zinc ion per subunit.</text>
</comment>
<keyword evidence="4 12" id="KW-0645">Protease</keyword>
<evidence type="ECO:0000256" key="2">
    <source>
        <dbReference type="ARBA" id="ARBA00009779"/>
    </source>
</evidence>
<keyword evidence="9 12" id="KW-1133">Transmembrane helix</keyword>
<feature type="binding site" evidence="12">
    <location>
        <position position="151"/>
    </location>
    <ligand>
        <name>Zn(2+)</name>
        <dbReference type="ChEBI" id="CHEBI:29105"/>
        <note>catalytic</note>
    </ligand>
</feature>
<dbReference type="PANTHER" id="PTHR43221">
    <property type="entry name" value="PROTEASE HTPX"/>
    <property type="match status" value="1"/>
</dbReference>
<evidence type="ECO:0000256" key="7">
    <source>
        <dbReference type="ARBA" id="ARBA00022801"/>
    </source>
</evidence>
<dbReference type="InterPro" id="IPR001915">
    <property type="entry name" value="Peptidase_M48"/>
</dbReference>
<feature type="transmembrane region" description="Helical" evidence="12">
    <location>
        <begin position="198"/>
        <end position="223"/>
    </location>
</feature>
<feature type="transmembrane region" description="Helical" evidence="12">
    <location>
        <begin position="44"/>
        <end position="64"/>
    </location>
</feature>
<dbReference type="NCBIfam" id="NF003965">
    <property type="entry name" value="PRK05457.1"/>
    <property type="match status" value="1"/>
</dbReference>
<keyword evidence="3 12" id="KW-1003">Cell membrane</keyword>
<keyword evidence="11 12" id="KW-0472">Membrane</keyword>
<keyword evidence="15" id="KW-1185">Reference proteome</keyword>
<dbReference type="InterPro" id="IPR022919">
    <property type="entry name" value="Pept_M48_protease_HtpX"/>
</dbReference>
<evidence type="ECO:0000256" key="10">
    <source>
        <dbReference type="ARBA" id="ARBA00023049"/>
    </source>
</evidence>
<accession>A0A6I6CZC8</accession>